<dbReference type="SUPFAM" id="SSF81653">
    <property type="entry name" value="Calcium ATPase, transduction domain A"/>
    <property type="match status" value="1"/>
</dbReference>
<evidence type="ECO:0000259" key="2">
    <source>
        <dbReference type="Pfam" id="PF16209"/>
    </source>
</evidence>
<dbReference type="InterPro" id="IPR032631">
    <property type="entry name" value="P-type_ATPase_N"/>
</dbReference>
<evidence type="ECO:0000313" key="4">
    <source>
        <dbReference type="Proteomes" id="UP000011185"/>
    </source>
</evidence>
<organism evidence="3 4">
    <name type="scientific">Trachipleistophora hominis</name>
    <name type="common">Microsporidian parasite</name>
    <dbReference type="NCBI Taxonomy" id="72359"/>
    <lineage>
        <taxon>Eukaryota</taxon>
        <taxon>Fungi</taxon>
        <taxon>Fungi incertae sedis</taxon>
        <taxon>Microsporidia</taxon>
        <taxon>Pleistophoridae</taxon>
        <taxon>Trachipleistophora</taxon>
    </lineage>
</organism>
<evidence type="ECO:0000256" key="1">
    <source>
        <dbReference type="SAM" id="Phobius"/>
    </source>
</evidence>
<dbReference type="OrthoDB" id="377733at2759"/>
<proteinExistence type="predicted"/>
<dbReference type="EMBL" id="JH993977">
    <property type="protein sequence ID" value="ELQ75254.1"/>
    <property type="molecule type" value="Genomic_DNA"/>
</dbReference>
<dbReference type="Pfam" id="PF16209">
    <property type="entry name" value="PhoLip_ATPase_N"/>
    <property type="match status" value="1"/>
</dbReference>
<protein>
    <submittedName>
        <fullName evidence="3">P-type ATPase</fullName>
    </submittedName>
</protein>
<evidence type="ECO:0000313" key="3">
    <source>
        <dbReference type="EMBL" id="ELQ75254.1"/>
    </source>
</evidence>
<feature type="transmembrane region" description="Helical" evidence="1">
    <location>
        <begin position="30"/>
        <end position="47"/>
    </location>
</feature>
<dbReference type="GO" id="GO:0005886">
    <property type="term" value="C:plasma membrane"/>
    <property type="evidence" value="ECO:0007669"/>
    <property type="project" value="TreeGrafter"/>
</dbReference>
<dbReference type="InterPro" id="IPR008250">
    <property type="entry name" value="ATPase_P-typ_transduc_dom_A_sf"/>
</dbReference>
<keyword evidence="4" id="KW-1185">Reference proteome</keyword>
<name>L7JV18_TRAHO</name>
<dbReference type="SUPFAM" id="SSF81665">
    <property type="entry name" value="Calcium ATPase, transmembrane domain M"/>
    <property type="match status" value="1"/>
</dbReference>
<dbReference type="PANTHER" id="PTHR24092">
    <property type="entry name" value="PROBABLE PHOSPHOLIPID-TRANSPORTING ATPASE"/>
    <property type="match status" value="1"/>
</dbReference>
<feature type="domain" description="P-type ATPase N-terminal" evidence="2">
    <location>
        <begin position="5"/>
        <end position="55"/>
    </location>
</feature>
<dbReference type="STRING" id="72359.L7JV18"/>
<dbReference type="AlphaFoldDB" id="L7JV18"/>
<keyword evidence="1" id="KW-0812">Transmembrane</keyword>
<dbReference type="GO" id="GO:0045332">
    <property type="term" value="P:phospholipid translocation"/>
    <property type="evidence" value="ECO:0007669"/>
    <property type="project" value="TreeGrafter"/>
</dbReference>
<dbReference type="InterPro" id="IPR023298">
    <property type="entry name" value="ATPase_P-typ_TM_dom_sf"/>
</dbReference>
<dbReference type="InParanoid" id="L7JV18"/>
<sequence>MAVKENKIVTSKYTLASFLPLNLYRQFSKYSNVFFFVTLMLLLIPAVSPFPPYAYLTAFLIVVGISIFKDGIEDLIRHKQDKHANERIIHKIMEVTNDITEHYRELDICNAAGTNFAATSSYVEDLRVGNVIILRENEEVPSDIVLLNAKVFDGKHLKCRSFCFIQTSSLDGETNLKKKQSNVNALIDPCVGTRPSSDYEMCECDKRIISNFKELRSLRRRNRFQRHKREDKI</sequence>
<accession>L7JV18</accession>
<dbReference type="HOGENOM" id="CLU_1190617_0_0_1"/>
<keyword evidence="1" id="KW-1133">Transmembrane helix</keyword>
<dbReference type="Proteomes" id="UP000011185">
    <property type="component" value="Unassembled WGS sequence"/>
</dbReference>
<dbReference type="OMA" id="NDITEHY"/>
<dbReference type="VEuPathDB" id="MicrosporidiaDB:THOM_1802"/>
<gene>
    <name evidence="3" type="ORF">THOM_1802</name>
</gene>
<keyword evidence="1" id="KW-0472">Membrane</keyword>
<dbReference type="GO" id="GO:0140326">
    <property type="term" value="F:ATPase-coupled intramembrane lipid transporter activity"/>
    <property type="evidence" value="ECO:0007669"/>
    <property type="project" value="TreeGrafter"/>
</dbReference>
<dbReference type="Gene3D" id="2.70.150.10">
    <property type="entry name" value="Calcium-transporting ATPase, cytoplasmic transduction domain A"/>
    <property type="match status" value="1"/>
</dbReference>
<reference evidence="3 4" key="1">
    <citation type="journal article" date="2012" name="PLoS Pathog.">
        <title>The genome of the obligate intracellular parasite Trachipleistophora hominis: new insights into microsporidian genome dynamics and reductive evolution.</title>
        <authorList>
            <person name="Heinz E."/>
            <person name="Williams T.A."/>
            <person name="Nakjang S."/>
            <person name="Noel C.J."/>
            <person name="Swan D.C."/>
            <person name="Goldberg A.V."/>
            <person name="Harris S.R."/>
            <person name="Weinmaier T."/>
            <person name="Markert S."/>
            <person name="Becher D."/>
            <person name="Bernhardt J."/>
            <person name="Dagan T."/>
            <person name="Hacker C."/>
            <person name="Lucocq J.M."/>
            <person name="Schweder T."/>
            <person name="Rattei T."/>
            <person name="Hall N."/>
            <person name="Hirt R.P."/>
            <person name="Embley T.M."/>
        </authorList>
    </citation>
    <scope>NUCLEOTIDE SEQUENCE [LARGE SCALE GENOMIC DNA]</scope>
</reference>